<comment type="caution">
    <text evidence="2">The sequence shown here is derived from an EMBL/GenBank/DDBJ whole genome shotgun (WGS) entry which is preliminary data.</text>
</comment>
<evidence type="ECO:0000313" key="2">
    <source>
        <dbReference type="EMBL" id="CAG8581330.1"/>
    </source>
</evidence>
<reference evidence="2" key="1">
    <citation type="submission" date="2021-06" db="EMBL/GenBank/DDBJ databases">
        <authorList>
            <person name="Kallberg Y."/>
            <person name="Tangrot J."/>
            <person name="Rosling A."/>
        </authorList>
    </citation>
    <scope>NUCLEOTIDE SEQUENCE</scope>
    <source>
        <strain evidence="2">IA702</strain>
    </source>
</reference>
<keyword evidence="3" id="KW-1185">Reference proteome</keyword>
<organism evidence="2 3">
    <name type="scientific">Paraglomus occultum</name>
    <dbReference type="NCBI Taxonomy" id="144539"/>
    <lineage>
        <taxon>Eukaryota</taxon>
        <taxon>Fungi</taxon>
        <taxon>Fungi incertae sedis</taxon>
        <taxon>Mucoromycota</taxon>
        <taxon>Glomeromycotina</taxon>
        <taxon>Glomeromycetes</taxon>
        <taxon>Paraglomerales</taxon>
        <taxon>Paraglomeraceae</taxon>
        <taxon>Paraglomus</taxon>
    </lineage>
</organism>
<evidence type="ECO:0000256" key="1">
    <source>
        <dbReference type="SAM" id="Coils"/>
    </source>
</evidence>
<keyword evidence="1" id="KW-0175">Coiled coil</keyword>
<dbReference type="OrthoDB" id="2408905at2759"/>
<evidence type="ECO:0000313" key="3">
    <source>
        <dbReference type="Proteomes" id="UP000789572"/>
    </source>
</evidence>
<proteinExistence type="predicted"/>
<dbReference type="EMBL" id="CAJVPJ010001214">
    <property type="protein sequence ID" value="CAG8581330.1"/>
    <property type="molecule type" value="Genomic_DNA"/>
</dbReference>
<accession>A0A9N9G6S4</accession>
<name>A0A9N9G6S4_9GLOM</name>
<gene>
    <name evidence="2" type="ORF">POCULU_LOCUS6504</name>
</gene>
<sequence>MLKISIPPDDIARLKSVPPEIDTYREMNVEQGIRQTFGDDIINNRYNIQVFMGKRISRYNGEKGPEPCITSVTTGMEKMMKKIVEMALTKNKAQVQEQLDRIENKIQSLANIIESKKKLGILTNYLIYVAWESE</sequence>
<dbReference type="Proteomes" id="UP000789572">
    <property type="component" value="Unassembled WGS sequence"/>
</dbReference>
<dbReference type="AlphaFoldDB" id="A0A9N9G6S4"/>
<feature type="coiled-coil region" evidence="1">
    <location>
        <begin position="85"/>
        <end position="119"/>
    </location>
</feature>
<protein>
    <submittedName>
        <fullName evidence="2">8537_t:CDS:1</fullName>
    </submittedName>
</protein>